<dbReference type="InterPro" id="IPR050834">
    <property type="entry name" value="Glycosyltransf_2"/>
</dbReference>
<evidence type="ECO:0000313" key="3">
    <source>
        <dbReference type="Proteomes" id="UP000184609"/>
    </source>
</evidence>
<gene>
    <name evidence="2" type="ORF">SAMN04488108_3452</name>
</gene>
<protein>
    <submittedName>
        <fullName evidence="2">Glycosyl transferase family 2</fullName>
    </submittedName>
</protein>
<dbReference type="PANTHER" id="PTHR43685:SF2">
    <property type="entry name" value="GLYCOSYLTRANSFERASE 2-LIKE DOMAIN-CONTAINING PROTEIN"/>
    <property type="match status" value="1"/>
</dbReference>
<organism evidence="2 3">
    <name type="scientific">Algoriphagus zhangzhouensis</name>
    <dbReference type="NCBI Taxonomy" id="1073327"/>
    <lineage>
        <taxon>Bacteria</taxon>
        <taxon>Pseudomonadati</taxon>
        <taxon>Bacteroidota</taxon>
        <taxon>Cytophagia</taxon>
        <taxon>Cytophagales</taxon>
        <taxon>Cyclobacteriaceae</taxon>
        <taxon>Algoriphagus</taxon>
    </lineage>
</organism>
<dbReference type="Pfam" id="PF00535">
    <property type="entry name" value="Glycos_transf_2"/>
    <property type="match status" value="1"/>
</dbReference>
<accession>A0A1M7ZHQ8</accession>
<reference evidence="3" key="1">
    <citation type="submission" date="2016-12" db="EMBL/GenBank/DDBJ databases">
        <authorList>
            <person name="Varghese N."/>
            <person name="Submissions S."/>
        </authorList>
    </citation>
    <scope>NUCLEOTIDE SEQUENCE [LARGE SCALE GENOMIC DNA]</scope>
    <source>
        <strain evidence="3">DSM 25035</strain>
    </source>
</reference>
<dbReference type="SUPFAM" id="SSF53448">
    <property type="entry name" value="Nucleotide-diphospho-sugar transferases"/>
    <property type="match status" value="1"/>
</dbReference>
<dbReference type="PANTHER" id="PTHR43685">
    <property type="entry name" value="GLYCOSYLTRANSFERASE"/>
    <property type="match status" value="1"/>
</dbReference>
<dbReference type="RefSeq" id="WP_073573051.1">
    <property type="nucleotide sequence ID" value="NZ_FRXN01000005.1"/>
</dbReference>
<dbReference type="OrthoDB" id="9801954at2"/>
<proteinExistence type="predicted"/>
<dbReference type="InterPro" id="IPR001173">
    <property type="entry name" value="Glyco_trans_2-like"/>
</dbReference>
<sequence length="287" mass="33200">MKVSVIIPTYKSWDLLSKCLRALQNQSLPKEQFEILIVNNDPFEEKPASIELPPNATLFIQKRPGSYSARNLGIEQSKFPILAFTDADCIPDRNWLENGIKHIKSGSDLVGGRVDFFKEKGGDDLTFLFEKTFNFKQKRNVEERGQSITANLFCRKEIANEIGPFSENLLSGGDFEWTKKATDSGYKMTYGDDTLVLHPARKEFKSLVSKKKRTSGGMYYRFFGGYSDFKKLKFTLNILRPRISLLFRKDIQFKDRVKLFFAVWYLEWIGVKEMYMLAHQGKSAQRH</sequence>
<dbReference type="AlphaFoldDB" id="A0A1M7ZHQ8"/>
<keyword evidence="3" id="KW-1185">Reference proteome</keyword>
<dbReference type="Proteomes" id="UP000184609">
    <property type="component" value="Unassembled WGS sequence"/>
</dbReference>
<name>A0A1M7ZHQ8_9BACT</name>
<dbReference type="GO" id="GO:0016740">
    <property type="term" value="F:transferase activity"/>
    <property type="evidence" value="ECO:0007669"/>
    <property type="project" value="UniProtKB-KW"/>
</dbReference>
<dbReference type="Gene3D" id="3.90.550.10">
    <property type="entry name" value="Spore Coat Polysaccharide Biosynthesis Protein SpsA, Chain A"/>
    <property type="match status" value="1"/>
</dbReference>
<keyword evidence="2" id="KW-0808">Transferase</keyword>
<dbReference type="STRING" id="1073327.SAMN04488108_3452"/>
<dbReference type="EMBL" id="FRXN01000005">
    <property type="protein sequence ID" value="SHO64440.1"/>
    <property type="molecule type" value="Genomic_DNA"/>
</dbReference>
<evidence type="ECO:0000313" key="2">
    <source>
        <dbReference type="EMBL" id="SHO64440.1"/>
    </source>
</evidence>
<dbReference type="InterPro" id="IPR029044">
    <property type="entry name" value="Nucleotide-diphossugar_trans"/>
</dbReference>
<evidence type="ECO:0000259" key="1">
    <source>
        <dbReference type="Pfam" id="PF00535"/>
    </source>
</evidence>
<feature type="domain" description="Glycosyltransferase 2-like" evidence="1">
    <location>
        <begin position="4"/>
        <end position="140"/>
    </location>
</feature>